<protein>
    <submittedName>
        <fullName evidence="1">Uncharacterized protein</fullName>
    </submittedName>
</protein>
<reference evidence="1 2" key="1">
    <citation type="journal article" date="2018" name="Evol. Lett.">
        <title>Horizontal gene cluster transfer increased hallucinogenic mushroom diversity.</title>
        <authorList>
            <person name="Reynolds H.T."/>
            <person name="Vijayakumar V."/>
            <person name="Gluck-Thaler E."/>
            <person name="Korotkin H.B."/>
            <person name="Matheny P.B."/>
            <person name="Slot J.C."/>
        </authorList>
    </citation>
    <scope>NUCLEOTIDE SEQUENCE [LARGE SCALE GENOMIC DNA]</scope>
    <source>
        <strain evidence="1 2">2629</strain>
    </source>
</reference>
<comment type="caution">
    <text evidence="1">The sequence shown here is derived from an EMBL/GenBank/DDBJ whole genome shotgun (WGS) entry which is preliminary data.</text>
</comment>
<dbReference type="InterPro" id="IPR041078">
    <property type="entry name" value="Plavaka"/>
</dbReference>
<evidence type="ECO:0000313" key="1">
    <source>
        <dbReference type="EMBL" id="PPQ81513.1"/>
    </source>
</evidence>
<dbReference type="Pfam" id="PF18759">
    <property type="entry name" value="Plavaka"/>
    <property type="match status" value="1"/>
</dbReference>
<evidence type="ECO:0000313" key="2">
    <source>
        <dbReference type="Proteomes" id="UP000284842"/>
    </source>
</evidence>
<organism evidence="1 2">
    <name type="scientific">Panaeolus cyanescens</name>
    <dbReference type="NCBI Taxonomy" id="181874"/>
    <lineage>
        <taxon>Eukaryota</taxon>
        <taxon>Fungi</taxon>
        <taxon>Dikarya</taxon>
        <taxon>Basidiomycota</taxon>
        <taxon>Agaricomycotina</taxon>
        <taxon>Agaricomycetes</taxon>
        <taxon>Agaricomycetidae</taxon>
        <taxon>Agaricales</taxon>
        <taxon>Agaricineae</taxon>
        <taxon>Galeropsidaceae</taxon>
        <taxon>Panaeolus</taxon>
    </lineage>
</organism>
<dbReference type="Proteomes" id="UP000284842">
    <property type="component" value="Unassembled WGS sequence"/>
</dbReference>
<gene>
    <name evidence="1" type="ORF">CVT24_000182</name>
</gene>
<dbReference type="InParanoid" id="A0A409WSL2"/>
<dbReference type="EMBL" id="NHTK01005270">
    <property type="protein sequence ID" value="PPQ81513.1"/>
    <property type="molecule type" value="Genomic_DNA"/>
</dbReference>
<sequence>MVYIIINAKEIQLGINQWRKDSIRTQYHPHSQLPTTIVDFDDYQAHYKPPQPHVFDDPYSPFKSRTDFEFAEIALKSALTQDQIDAMIQLFERVKSGQDSFNITSHRHLRETWEAASHFVTEFKEQEMIYVYKEYELSSSFWHCDLWLWAVDLIKNPILADKFVWDACVLSKWNGSEFVRFIHEPWTAERFWLVQSELPDPRGKPLGFIIYADQTRLSTFGGQKGYPIIARLANLPSEIRNGKGLGGGRVVGLLPLVNVKDDAEHKDKPEWVNFKRVIWHDSFRVLLKAISMKFGHWLECGDQIERLLFPFIVILCADYEEQYVNILYDSIY</sequence>
<accession>A0A409WSL2</accession>
<dbReference type="OrthoDB" id="3239511at2759"/>
<dbReference type="AlphaFoldDB" id="A0A409WSL2"/>
<name>A0A409WSL2_9AGAR</name>
<proteinExistence type="predicted"/>
<keyword evidence="2" id="KW-1185">Reference proteome</keyword>